<proteinExistence type="predicted"/>
<organism evidence="1 2">
    <name type="scientific">Kutzneria chonburiensis</name>
    <dbReference type="NCBI Taxonomy" id="1483604"/>
    <lineage>
        <taxon>Bacteria</taxon>
        <taxon>Bacillati</taxon>
        <taxon>Actinomycetota</taxon>
        <taxon>Actinomycetes</taxon>
        <taxon>Pseudonocardiales</taxon>
        <taxon>Pseudonocardiaceae</taxon>
        <taxon>Kutzneria</taxon>
    </lineage>
</organism>
<keyword evidence="2" id="KW-1185">Reference proteome</keyword>
<reference evidence="1 2" key="1">
    <citation type="submission" date="2024-09" db="EMBL/GenBank/DDBJ databases">
        <authorList>
            <person name="Sun Q."/>
            <person name="Mori K."/>
        </authorList>
    </citation>
    <scope>NUCLEOTIDE SEQUENCE [LARGE SCALE GENOMIC DNA]</scope>
    <source>
        <strain evidence="1 2">TBRC 1432</strain>
    </source>
</reference>
<dbReference type="RefSeq" id="WP_273940068.1">
    <property type="nucleotide sequence ID" value="NZ_CP097263.1"/>
</dbReference>
<dbReference type="Pfam" id="PF09844">
    <property type="entry name" value="DUF2071"/>
    <property type="match status" value="1"/>
</dbReference>
<evidence type="ECO:0000313" key="2">
    <source>
        <dbReference type="Proteomes" id="UP001589810"/>
    </source>
</evidence>
<dbReference type="Gene3D" id="2.40.400.10">
    <property type="entry name" value="Acetoacetate decarboxylase-like"/>
    <property type="match status" value="1"/>
</dbReference>
<dbReference type="EMBL" id="JBHLUD010000006">
    <property type="protein sequence ID" value="MFC0543521.1"/>
    <property type="molecule type" value="Genomic_DNA"/>
</dbReference>
<dbReference type="InterPro" id="IPR018644">
    <property type="entry name" value="DUF2071"/>
</dbReference>
<protein>
    <submittedName>
        <fullName evidence="1">YqjF family protein</fullName>
    </submittedName>
</protein>
<comment type="caution">
    <text evidence="1">The sequence shown here is derived from an EMBL/GenBank/DDBJ whole genome shotgun (WGS) entry which is preliminary data.</text>
</comment>
<dbReference type="PANTHER" id="PTHR39186:SF1">
    <property type="entry name" value="DUF2071 DOMAIN-CONTAINING PROTEIN"/>
    <property type="match status" value="1"/>
</dbReference>
<accession>A0ABV6MUN8</accession>
<dbReference type="Proteomes" id="UP001589810">
    <property type="component" value="Unassembled WGS sequence"/>
</dbReference>
<dbReference type="PANTHER" id="PTHR39186">
    <property type="entry name" value="DUF2071 FAMILY PROTEIN"/>
    <property type="match status" value="1"/>
</dbReference>
<name>A0ABV6MUN8_9PSEU</name>
<dbReference type="InterPro" id="IPR023375">
    <property type="entry name" value="ADC_dom_sf"/>
</dbReference>
<gene>
    <name evidence="1" type="ORF">ACFFH7_18615</name>
</gene>
<sequence length="234" mass="26501">MEVEPVTVTTPRPLRRAVMTQSWRELAFLHWPVEPDRVAGLLPPGTRPDTLAGATYVGLVPFRMRWVWRMPYLGTFPETNVRLYSVDDHGRRGVVFRSLDAARLLPVLIGQHGVGLPYLWASMRIDHEGDVVTYTSRRRGGPSSRIRVLRGPPVPEPSELEHFLTARWGLHVAWHGRTRYIPNEHPRWPLHRAELLDLEEGLVAAAGLPRPAEPPVSVLWSPGVPVRFGLPLTR</sequence>
<dbReference type="SUPFAM" id="SSF160104">
    <property type="entry name" value="Acetoacetate decarboxylase-like"/>
    <property type="match status" value="1"/>
</dbReference>
<evidence type="ECO:0000313" key="1">
    <source>
        <dbReference type="EMBL" id="MFC0543521.1"/>
    </source>
</evidence>